<sequence>MIITPKLIIDQLTAGIPMPAQTVDRLKPGSPQMEVRGIVTAFSASQHVIEQALALGANFIITHEGVYFSHQDHQEWLEHDSVYRQKANLIANAGLGIYRFHDGLHRSKPDGIMEGLLHELEWQSYVTEHRTEVSILTIPVMEAEAVAAYVKRKLHIPYVRIAGKLSVSCARVGILVGYRGSGAAAIPLYEQDNLDLIIAGEGPEWETPEYVRDAARQGNNKALIMLGHAESETPGMKLLAERLSAAYPGLPVHFIKDQPVFQVV</sequence>
<dbReference type="EMBL" id="CP021780">
    <property type="protein sequence ID" value="ASA23269.1"/>
    <property type="molecule type" value="Genomic_DNA"/>
</dbReference>
<dbReference type="RefSeq" id="WP_087917264.1">
    <property type="nucleotide sequence ID" value="NZ_CP021780.1"/>
</dbReference>
<dbReference type="AlphaFoldDB" id="A0A2Z2KLC5"/>
<feature type="binding site" evidence="4">
    <location>
        <position position="228"/>
    </location>
    <ligand>
        <name>a divalent metal cation</name>
        <dbReference type="ChEBI" id="CHEBI:60240"/>
        <label>1</label>
    </ligand>
</feature>
<proteinExistence type="inferred from homology"/>
<evidence type="ECO:0000313" key="5">
    <source>
        <dbReference type="EMBL" id="ASA23269.1"/>
    </source>
</evidence>
<dbReference type="Pfam" id="PF01784">
    <property type="entry name" value="DUF34_NIF3"/>
    <property type="match status" value="1"/>
</dbReference>
<dbReference type="KEGG" id="pdh:B9T62_22135"/>
<dbReference type="GO" id="GO:0046872">
    <property type="term" value="F:metal ion binding"/>
    <property type="evidence" value="ECO:0007669"/>
    <property type="project" value="UniProtKB-KW"/>
</dbReference>
<keyword evidence="3 4" id="KW-0479">Metal-binding</keyword>
<keyword evidence="6" id="KW-1185">Reference proteome</keyword>
<comment type="similarity">
    <text evidence="1">Belongs to the GTP cyclohydrolase I type 2/NIF3 family.</text>
</comment>
<evidence type="ECO:0000256" key="3">
    <source>
        <dbReference type="ARBA" id="ARBA00022723"/>
    </source>
</evidence>
<dbReference type="Gene3D" id="3.40.1390.30">
    <property type="entry name" value="NIF3 (NGG1p interacting factor 3)-like"/>
    <property type="match status" value="2"/>
</dbReference>
<evidence type="ECO:0000313" key="6">
    <source>
        <dbReference type="Proteomes" id="UP000249890"/>
    </source>
</evidence>
<protein>
    <recommendedName>
        <fullName evidence="2">GTP cyclohydrolase 1 type 2 homolog</fullName>
    </recommendedName>
</protein>
<dbReference type="PANTHER" id="PTHR13799">
    <property type="entry name" value="NGG1 INTERACTING FACTOR 3"/>
    <property type="match status" value="1"/>
</dbReference>
<organism evidence="5 6">
    <name type="scientific">Paenibacillus donghaensis</name>
    <dbReference type="NCBI Taxonomy" id="414771"/>
    <lineage>
        <taxon>Bacteria</taxon>
        <taxon>Bacillati</taxon>
        <taxon>Bacillota</taxon>
        <taxon>Bacilli</taxon>
        <taxon>Bacillales</taxon>
        <taxon>Paenibacillaceae</taxon>
        <taxon>Paenibacillus</taxon>
    </lineage>
</organism>
<dbReference type="InterPro" id="IPR036069">
    <property type="entry name" value="DUF34/NIF3_sf"/>
</dbReference>
<dbReference type="OrthoDB" id="1116574at2"/>
<dbReference type="PANTHER" id="PTHR13799:SF14">
    <property type="entry name" value="GTP CYCLOHYDROLASE 1 TYPE 2 HOMOLOG"/>
    <property type="match status" value="1"/>
</dbReference>
<accession>A0A2Z2KLC5</accession>
<feature type="binding site" evidence="4">
    <location>
        <position position="232"/>
    </location>
    <ligand>
        <name>a divalent metal cation</name>
        <dbReference type="ChEBI" id="CHEBI:60240"/>
        <label>1</label>
    </ligand>
</feature>
<name>A0A2Z2KLC5_9BACL</name>
<gene>
    <name evidence="5" type="ORF">B9T62_22135</name>
</gene>
<reference evidence="5 6" key="1">
    <citation type="submission" date="2017-06" db="EMBL/GenBank/DDBJ databases">
        <title>Complete genome sequence of Paenibacillus donghaensis KCTC 13049T isolated from East Sea sediment, South Korea.</title>
        <authorList>
            <person name="Jung B.K."/>
            <person name="Hong S.-J."/>
            <person name="Shin J.-H."/>
        </authorList>
    </citation>
    <scope>NUCLEOTIDE SEQUENCE [LARGE SCALE GENOMIC DNA]</scope>
    <source>
        <strain evidence="5 6">KCTC 13049</strain>
    </source>
</reference>
<evidence type="ECO:0000256" key="4">
    <source>
        <dbReference type="PIRSR" id="PIRSR602678-1"/>
    </source>
</evidence>
<evidence type="ECO:0000256" key="1">
    <source>
        <dbReference type="ARBA" id="ARBA00006964"/>
    </source>
</evidence>
<feature type="binding site" evidence="4">
    <location>
        <position position="63"/>
    </location>
    <ligand>
        <name>a divalent metal cation</name>
        <dbReference type="ChEBI" id="CHEBI:60240"/>
        <label>1</label>
    </ligand>
</feature>
<dbReference type="Proteomes" id="UP000249890">
    <property type="component" value="Chromosome"/>
</dbReference>
<dbReference type="GO" id="GO:0005737">
    <property type="term" value="C:cytoplasm"/>
    <property type="evidence" value="ECO:0007669"/>
    <property type="project" value="TreeGrafter"/>
</dbReference>
<evidence type="ECO:0000256" key="2">
    <source>
        <dbReference type="ARBA" id="ARBA00022112"/>
    </source>
</evidence>
<dbReference type="SUPFAM" id="SSF102705">
    <property type="entry name" value="NIF3 (NGG1p interacting factor 3)-like"/>
    <property type="match status" value="1"/>
</dbReference>
<dbReference type="InterPro" id="IPR002678">
    <property type="entry name" value="DUF34/NIF3"/>
</dbReference>